<comment type="caution">
    <text evidence="1">The sequence shown here is derived from an EMBL/GenBank/DDBJ whole genome shotgun (WGS) entry which is preliminary data.</text>
</comment>
<sequence>MSCAECDCISVGDVVQHKMNTNVFGVVIAIGGSLIYIRVSPSLAVLSFHEWELEIVEDDEVPPAGAEQPVDDNVIQVDFTKRRVFTPGTPTEGAA</sequence>
<accession>A0A179BV94</accession>
<dbReference type="EMBL" id="LWBS01000121">
    <property type="protein sequence ID" value="OAP95143.1"/>
    <property type="molecule type" value="Genomic_DNA"/>
</dbReference>
<dbReference type="AlphaFoldDB" id="A0A179BV94"/>
<name>A0A179BV94_RHILE</name>
<organism evidence="1">
    <name type="scientific">Rhizobium leguminosarum</name>
    <dbReference type="NCBI Taxonomy" id="384"/>
    <lineage>
        <taxon>Bacteria</taxon>
        <taxon>Pseudomonadati</taxon>
        <taxon>Pseudomonadota</taxon>
        <taxon>Alphaproteobacteria</taxon>
        <taxon>Hyphomicrobiales</taxon>
        <taxon>Rhizobiaceae</taxon>
        <taxon>Rhizobium/Agrobacterium group</taxon>
        <taxon>Rhizobium</taxon>
    </lineage>
</organism>
<proteinExistence type="predicted"/>
<gene>
    <name evidence="1" type="ORF">A4U53_18145</name>
</gene>
<reference evidence="1" key="1">
    <citation type="submission" date="2016-04" db="EMBL/GenBank/DDBJ databases">
        <title>Fast-growing isolate from the root nodules of Vavilovia formosa.</title>
        <authorList>
            <person name="Kimeklis A."/>
            <person name="Safronova V."/>
            <person name="Belimov A."/>
            <person name="Andronov E."/>
        </authorList>
    </citation>
    <scope>NUCLEOTIDE SEQUENCE [LARGE SCALE GENOMIC DNA]</scope>
    <source>
        <strain evidence="1">Vaf-46</strain>
    </source>
</reference>
<protein>
    <submittedName>
        <fullName evidence="1">Uncharacterized protein</fullName>
    </submittedName>
</protein>
<evidence type="ECO:0000313" key="1">
    <source>
        <dbReference type="EMBL" id="OAP95143.1"/>
    </source>
</evidence>